<evidence type="ECO:0000256" key="1">
    <source>
        <dbReference type="SAM" id="MobiDB-lite"/>
    </source>
</evidence>
<proteinExistence type="predicted"/>
<name>A0A5B0P6D0_PUCGR</name>
<dbReference type="EMBL" id="VSWC01000067">
    <property type="protein sequence ID" value="KAA1096673.1"/>
    <property type="molecule type" value="Genomic_DNA"/>
</dbReference>
<evidence type="ECO:0000313" key="2">
    <source>
        <dbReference type="EMBL" id="KAA1096673.1"/>
    </source>
</evidence>
<dbReference type="Proteomes" id="UP000324748">
    <property type="component" value="Unassembled WGS sequence"/>
</dbReference>
<sequence>MEAPHATDSAETVDPTDNNNSGSQKNTLRSKLTRVYSLMNDLNLTPKDFLIGFLRDEDIQFAIHRRFWATQTGWRTTVNVVHAIRDLVCKKNTGKKLWNDLIMSEVCGP</sequence>
<reference evidence="2 3" key="1">
    <citation type="submission" date="2019-05" db="EMBL/GenBank/DDBJ databases">
        <title>Emergence of the Ug99 lineage of the wheat stem rust pathogen through somatic hybridization.</title>
        <authorList>
            <person name="Li F."/>
            <person name="Upadhyaya N.M."/>
            <person name="Sperschneider J."/>
            <person name="Matny O."/>
            <person name="Nguyen-Phuc H."/>
            <person name="Mago R."/>
            <person name="Raley C."/>
            <person name="Miller M.E."/>
            <person name="Silverstein K.A.T."/>
            <person name="Henningsen E."/>
            <person name="Hirsch C.D."/>
            <person name="Visser B."/>
            <person name="Pretorius Z.A."/>
            <person name="Steffenson B.J."/>
            <person name="Schwessinger B."/>
            <person name="Dodds P.N."/>
            <person name="Figueroa M."/>
        </authorList>
    </citation>
    <scope>NUCLEOTIDE SEQUENCE [LARGE SCALE GENOMIC DNA]</scope>
    <source>
        <strain evidence="2">21-0</strain>
    </source>
</reference>
<feature type="compositionally biased region" description="Polar residues" evidence="1">
    <location>
        <begin position="15"/>
        <end position="28"/>
    </location>
</feature>
<dbReference type="AlphaFoldDB" id="A0A5B0P6D0"/>
<organism evidence="2 3">
    <name type="scientific">Puccinia graminis f. sp. tritici</name>
    <dbReference type="NCBI Taxonomy" id="56615"/>
    <lineage>
        <taxon>Eukaryota</taxon>
        <taxon>Fungi</taxon>
        <taxon>Dikarya</taxon>
        <taxon>Basidiomycota</taxon>
        <taxon>Pucciniomycotina</taxon>
        <taxon>Pucciniomycetes</taxon>
        <taxon>Pucciniales</taxon>
        <taxon>Pucciniaceae</taxon>
        <taxon>Puccinia</taxon>
    </lineage>
</organism>
<comment type="caution">
    <text evidence="2">The sequence shown here is derived from an EMBL/GenBank/DDBJ whole genome shotgun (WGS) entry which is preliminary data.</text>
</comment>
<feature type="region of interest" description="Disordered" evidence="1">
    <location>
        <begin position="1"/>
        <end position="28"/>
    </location>
</feature>
<protein>
    <submittedName>
        <fullName evidence="2">Uncharacterized protein</fullName>
    </submittedName>
</protein>
<keyword evidence="3" id="KW-1185">Reference proteome</keyword>
<evidence type="ECO:0000313" key="3">
    <source>
        <dbReference type="Proteomes" id="UP000324748"/>
    </source>
</evidence>
<dbReference type="OrthoDB" id="10504603at2759"/>
<gene>
    <name evidence="2" type="ORF">PGT21_024762</name>
</gene>
<accession>A0A5B0P6D0</accession>